<dbReference type="Pfam" id="PF07876">
    <property type="entry name" value="Dabb"/>
    <property type="match status" value="1"/>
</dbReference>
<dbReference type="Proteomes" id="UP000586827">
    <property type="component" value="Unassembled WGS sequence"/>
</dbReference>
<evidence type="ECO:0000259" key="1">
    <source>
        <dbReference type="PROSITE" id="PS51502"/>
    </source>
</evidence>
<comment type="caution">
    <text evidence="2">The sequence shown here is derived from an EMBL/GenBank/DDBJ whole genome shotgun (WGS) entry which is preliminary data.</text>
</comment>
<gene>
    <name evidence="2" type="ORF">HLB23_00980</name>
</gene>
<dbReference type="InterPro" id="IPR013097">
    <property type="entry name" value="Dabb"/>
</dbReference>
<proteinExistence type="predicted"/>
<dbReference type="RefSeq" id="WP_084521227.1">
    <property type="nucleotide sequence ID" value="NZ_JABELX010000001.1"/>
</dbReference>
<reference evidence="2 3" key="1">
    <citation type="submission" date="2020-05" db="EMBL/GenBank/DDBJ databases">
        <title>MicrobeNet Type strains.</title>
        <authorList>
            <person name="Nicholson A.C."/>
        </authorList>
    </citation>
    <scope>NUCLEOTIDE SEQUENCE [LARGE SCALE GENOMIC DNA]</scope>
    <source>
        <strain evidence="2 3">JCM 3224</strain>
    </source>
</reference>
<dbReference type="PROSITE" id="PS51502">
    <property type="entry name" value="S_R_A_B_BARREL"/>
    <property type="match status" value="1"/>
</dbReference>
<dbReference type="SUPFAM" id="SSF54909">
    <property type="entry name" value="Dimeric alpha+beta barrel"/>
    <property type="match status" value="1"/>
</dbReference>
<dbReference type="Gene3D" id="3.30.70.100">
    <property type="match status" value="1"/>
</dbReference>
<feature type="domain" description="Stress-response A/B barrel" evidence="1">
    <location>
        <begin position="7"/>
        <end position="96"/>
    </location>
</feature>
<organism evidence="2 3">
    <name type="scientific">Nocardia uniformis</name>
    <dbReference type="NCBI Taxonomy" id="53432"/>
    <lineage>
        <taxon>Bacteria</taxon>
        <taxon>Bacillati</taxon>
        <taxon>Actinomycetota</taxon>
        <taxon>Actinomycetes</taxon>
        <taxon>Mycobacteriales</taxon>
        <taxon>Nocardiaceae</taxon>
        <taxon>Nocardia</taxon>
    </lineage>
</organism>
<dbReference type="EMBL" id="JABELX010000001">
    <property type="protein sequence ID" value="NNH68470.1"/>
    <property type="molecule type" value="Genomic_DNA"/>
</dbReference>
<dbReference type="PANTHER" id="PTHR37832">
    <property type="entry name" value="BLL2683 PROTEIN"/>
    <property type="match status" value="1"/>
</dbReference>
<dbReference type="PANTHER" id="PTHR37832:SF1">
    <property type="entry name" value="STRESS-RESPONSE A_B BARREL DOMAIN-CONTAINING PROTEIN"/>
    <property type="match status" value="1"/>
</dbReference>
<name>A0A849BVZ2_9NOCA</name>
<dbReference type="InterPro" id="IPR011008">
    <property type="entry name" value="Dimeric_a/b-barrel"/>
</dbReference>
<accession>A0A849BVZ2</accession>
<protein>
    <submittedName>
        <fullName evidence="2">Dabb family protein</fullName>
    </submittedName>
</protein>
<keyword evidence="3" id="KW-1185">Reference proteome</keyword>
<sequence>MSTDSVLTHVVMMKFHDRRDAAAAAKLLIELEGAVPPIRSMAVALDELDTANSYDLCMTTTHDSASELAAYQKHPAHREVAEWLVPRLAARAVVDYHT</sequence>
<evidence type="ECO:0000313" key="3">
    <source>
        <dbReference type="Proteomes" id="UP000586827"/>
    </source>
</evidence>
<evidence type="ECO:0000313" key="2">
    <source>
        <dbReference type="EMBL" id="NNH68470.1"/>
    </source>
</evidence>
<dbReference type="AlphaFoldDB" id="A0A849BVZ2"/>
<dbReference type="SMART" id="SM00886">
    <property type="entry name" value="Dabb"/>
    <property type="match status" value="1"/>
</dbReference>